<dbReference type="InterPro" id="IPR054834">
    <property type="entry name" value="SAMP1_3"/>
</dbReference>
<dbReference type="Proteomes" id="UP000053331">
    <property type="component" value="Unassembled WGS sequence"/>
</dbReference>
<dbReference type="Gene3D" id="3.10.20.30">
    <property type="match status" value="1"/>
</dbReference>
<dbReference type="OrthoDB" id="98357at2157"/>
<dbReference type="SUPFAM" id="SSF54285">
    <property type="entry name" value="MoaD/ThiS"/>
    <property type="match status" value="1"/>
</dbReference>
<reference evidence="1 2" key="1">
    <citation type="journal article" date="2015" name="Genome Announc.">
        <title>Draft genome sequence of a Halorubrum H3 strain isolated from the burlinskoye salt lake (Altai Krai, Russia).</title>
        <authorList>
            <person name="Rozanov A.S."/>
            <person name="Bryanskaya A.V."/>
            <person name="Malup T.K."/>
            <person name="Kotenko A.V."/>
            <person name="Peltek S.E."/>
        </authorList>
    </citation>
    <scope>NUCLEOTIDE SEQUENCE [LARGE SCALE GENOMIC DNA]</scope>
    <source>
        <strain evidence="1 2">H3</strain>
    </source>
</reference>
<protein>
    <submittedName>
        <fullName evidence="1">Small archaeal modifier protein 1</fullName>
    </submittedName>
</protein>
<keyword evidence="2" id="KW-1185">Reference proteome</keyword>
<gene>
    <name evidence="1" type="ORF">FK85_02410</name>
</gene>
<sequence length="98" mass="10330">MEWKLFADLAEIAGGREIDVAAGPGDTVGDALDALLEAHPDLRDRVLDDGEVADHINVLRNGQNVRHDGGMDATLEAGDELALFPPVSGGALGRESDR</sequence>
<dbReference type="InterPro" id="IPR016155">
    <property type="entry name" value="Mopterin_synth/thiamin_S_b"/>
</dbReference>
<dbReference type="PANTHER" id="PTHR38031:SF1">
    <property type="entry name" value="SULFUR CARRIER PROTEIN CYSO"/>
    <property type="match status" value="1"/>
</dbReference>
<dbReference type="EMBL" id="JNFH02000064">
    <property type="protein sequence ID" value="KDS91407.1"/>
    <property type="molecule type" value="Genomic_DNA"/>
</dbReference>
<dbReference type="AlphaFoldDB" id="A0A081EVG9"/>
<dbReference type="InterPro" id="IPR012675">
    <property type="entry name" value="Beta-grasp_dom_sf"/>
</dbReference>
<dbReference type="CDD" id="cd17505">
    <property type="entry name" value="Ubl_SAMP1_like"/>
    <property type="match status" value="1"/>
</dbReference>
<dbReference type="NCBIfam" id="TIGR01687">
    <property type="entry name" value="moaD_arch"/>
    <property type="match status" value="1"/>
</dbReference>
<comment type="caution">
    <text evidence="1">The sequence shown here is derived from an EMBL/GenBank/DDBJ whole genome shotgun (WGS) entry which is preliminary data.</text>
</comment>
<dbReference type="Pfam" id="PF02597">
    <property type="entry name" value="ThiS"/>
    <property type="match status" value="1"/>
</dbReference>
<dbReference type="InterPro" id="IPR010038">
    <property type="entry name" value="MoaD_arc-typ"/>
</dbReference>
<name>A0A081EVG9_9EURY</name>
<dbReference type="RefSeq" id="WP_050026076.1">
    <property type="nucleotide sequence ID" value="NZ_JNFH02000064.1"/>
</dbReference>
<dbReference type="NCBIfam" id="NF041918">
    <property type="entry name" value="SAMP1"/>
    <property type="match status" value="1"/>
</dbReference>
<evidence type="ECO:0000313" key="2">
    <source>
        <dbReference type="Proteomes" id="UP000053331"/>
    </source>
</evidence>
<dbReference type="InterPro" id="IPR052045">
    <property type="entry name" value="Sulfur_Carrier/Prot_Modifier"/>
</dbReference>
<proteinExistence type="predicted"/>
<evidence type="ECO:0000313" key="1">
    <source>
        <dbReference type="EMBL" id="KDS91407.1"/>
    </source>
</evidence>
<dbReference type="InterPro" id="IPR003749">
    <property type="entry name" value="ThiS/MoaD-like"/>
</dbReference>
<dbReference type="PANTHER" id="PTHR38031">
    <property type="entry name" value="SULFUR CARRIER PROTEIN SLR0821-RELATED"/>
    <property type="match status" value="1"/>
</dbReference>
<accession>A0A081EVG9</accession>
<organism evidence="1 2">
    <name type="scientific">Halorubrum saccharovorum</name>
    <dbReference type="NCBI Taxonomy" id="2248"/>
    <lineage>
        <taxon>Archaea</taxon>
        <taxon>Methanobacteriati</taxon>
        <taxon>Methanobacteriota</taxon>
        <taxon>Stenosarchaea group</taxon>
        <taxon>Halobacteria</taxon>
        <taxon>Halobacteriales</taxon>
        <taxon>Haloferacaceae</taxon>
        <taxon>Halorubrum</taxon>
    </lineage>
</organism>